<feature type="region of interest" description="Disordered" evidence="4">
    <location>
        <begin position="321"/>
        <end position="349"/>
    </location>
</feature>
<evidence type="ECO:0000256" key="4">
    <source>
        <dbReference type="SAM" id="MobiDB-lite"/>
    </source>
</evidence>
<name>A0A086JDU5_TOXGO</name>
<proteinExistence type="inferred from homology"/>
<dbReference type="PANTHER" id="PTHR32125">
    <property type="entry name" value="2-C-METHYL-D-ERYTHRITOL 4-PHOSPHATE CYTIDYLYLTRANSFERASE, CHLOROPLASTIC"/>
    <property type="match status" value="1"/>
</dbReference>
<dbReference type="PANTHER" id="PTHR32125:SF4">
    <property type="entry name" value="2-C-METHYL-D-ERYTHRITOL 4-PHOSPHATE CYTIDYLYLTRANSFERASE, CHLOROPLASTIC"/>
    <property type="match status" value="1"/>
</dbReference>
<dbReference type="EMBL" id="AEYI02002076">
    <property type="protein sequence ID" value="KFG30313.1"/>
    <property type="molecule type" value="Genomic_DNA"/>
</dbReference>
<feature type="region of interest" description="Disordered" evidence="4">
    <location>
        <begin position="203"/>
        <end position="232"/>
    </location>
</feature>
<feature type="region of interest" description="Disordered" evidence="4">
    <location>
        <begin position="528"/>
        <end position="550"/>
    </location>
</feature>
<evidence type="ECO:0000313" key="5">
    <source>
        <dbReference type="EMBL" id="KFG30313.1"/>
    </source>
</evidence>
<accession>A0A086JDU5</accession>
<dbReference type="AlphaFoldDB" id="A0A086JDU5"/>
<organism evidence="5 6">
    <name type="scientific">Toxoplasma gondii p89</name>
    <dbReference type="NCBI Taxonomy" id="943119"/>
    <lineage>
        <taxon>Eukaryota</taxon>
        <taxon>Sar</taxon>
        <taxon>Alveolata</taxon>
        <taxon>Apicomplexa</taxon>
        <taxon>Conoidasida</taxon>
        <taxon>Coccidia</taxon>
        <taxon>Eucoccidiorida</taxon>
        <taxon>Eimeriorina</taxon>
        <taxon>Sarcocystidae</taxon>
        <taxon>Toxoplasma</taxon>
    </lineage>
</organism>
<dbReference type="InterPro" id="IPR029044">
    <property type="entry name" value="Nucleotide-diphossugar_trans"/>
</dbReference>
<comment type="similarity">
    <text evidence="1">Belongs to the IspD/TarI cytidylyltransferase family. IspD subfamily.</text>
</comment>
<dbReference type="InterPro" id="IPR034683">
    <property type="entry name" value="IspD/TarI"/>
</dbReference>
<dbReference type="InterPro" id="IPR050088">
    <property type="entry name" value="IspD/TarI_cytidylyltransf_bact"/>
</dbReference>
<dbReference type="InterPro" id="IPR018294">
    <property type="entry name" value="ISPD_synthase_CS"/>
</dbReference>
<sequence>MTHSRLGTLKPPFFHPNSLTWMFRFRHLLVSFVLAVVLAFVSPSSWGRHVWPSRFRKASSNLALLAFLLFLVSGEKGGRIRLSVSGALSQSACKHPSTFLTLKSLKPLFKCTTCTAHCLPLNSLSSAHCLSQGSPSSRTPAYANVPSVSLLRESRERVPGFSVHLQSGSFRGGHPHGYWFTRKCQVSSWSRIQAQRSSRFSAIAHGSSPSSTLPSFPRCSSASPTTSQSLPASLDSTLDLRRQGVAVTAGPVSCERTELESTEECHNPSDDFVGLHGIIACGGVGSRFGADIPKQFVSLFQGQTAAQISFQKLRRHLMRYGASSSAGTERRQSRRETEERDEVVPRPKKRAQSFLVAVVDRERRTAVIKRPDDDDEEREHYEVPCSQTAETCTVNEQCIDDFHDHDKVQGNTSRGGSNLQRRRQVDILFAPVGSERCESVWHGVKCLCYSLLATETMRKPRENSTPKRKADTNPSPQPGKLDEERCTYGQSTARPRSLCRALTSLRRSVVSVIRSILHYVSQGNSDVASNKRQTTCSGASQNEDGQQSGQVEETIQVAAAQADEARHLLRRLAALNCDKDLVMIHDAARPCVREEDLENVTADAERFGAALLAVPAVSSVKLATADRRDCPPPTSSCFVNEANTTRRKDQTRANRAIPTDHEHVFVQRTVPRHLLWEAQTPQVVRLDLLLRGYCAFWTQLATKSHRKQKELQNAMRYQSHATANCTHHEATNDEQIGVESRLPSRVNVTQESPAEMPTVTDDTGLLEYLWSDGKAVDILPESDCSSNYVRSSFAAGHTRGQEVVKVKVRRGDSTNIKITFPSDYTLAQLILQEQNRERPVQSK</sequence>
<reference evidence="5 6" key="1">
    <citation type="submission" date="2014-03" db="EMBL/GenBank/DDBJ databases">
        <authorList>
            <person name="Sibley D."/>
            <person name="Venepally P."/>
            <person name="Karamycheva S."/>
            <person name="Hadjithomas M."/>
            <person name="Khan A."/>
            <person name="Brunk B."/>
            <person name="Roos D."/>
            <person name="Caler E."/>
            <person name="Lorenzi H."/>
        </authorList>
    </citation>
    <scope>NUCLEOTIDE SEQUENCE [LARGE SCALE GENOMIC DNA]</scope>
    <source>
        <strain evidence="6">p89</strain>
    </source>
</reference>
<dbReference type="SUPFAM" id="SSF53448">
    <property type="entry name" value="Nucleotide-diphospho-sugar transferases"/>
    <property type="match status" value="2"/>
</dbReference>
<evidence type="ECO:0000256" key="1">
    <source>
        <dbReference type="ARBA" id="ARBA00009789"/>
    </source>
</evidence>
<keyword evidence="2" id="KW-0808">Transferase</keyword>
<feature type="compositionally biased region" description="Polar residues" evidence="4">
    <location>
        <begin position="207"/>
        <end position="232"/>
    </location>
</feature>
<feature type="region of interest" description="Disordered" evidence="4">
    <location>
        <begin position="458"/>
        <end position="489"/>
    </location>
</feature>
<dbReference type="GO" id="GO:0008299">
    <property type="term" value="P:isoprenoid biosynthetic process"/>
    <property type="evidence" value="ECO:0007669"/>
    <property type="project" value="InterPro"/>
</dbReference>
<comment type="caution">
    <text evidence="5">The sequence shown here is derived from an EMBL/GenBank/DDBJ whole genome shotgun (WGS) entry which is preliminary data.</text>
</comment>
<dbReference type="GO" id="GO:0050518">
    <property type="term" value="F:2-C-methyl-D-erythritol 4-phosphate cytidylyltransferase activity"/>
    <property type="evidence" value="ECO:0007669"/>
    <property type="project" value="TreeGrafter"/>
</dbReference>
<dbReference type="VEuPathDB" id="ToxoDB:TGP89_306260"/>
<evidence type="ECO:0000256" key="3">
    <source>
        <dbReference type="ARBA" id="ARBA00022695"/>
    </source>
</evidence>
<feature type="compositionally biased region" description="Basic and acidic residues" evidence="4">
    <location>
        <begin position="458"/>
        <end position="471"/>
    </location>
</feature>
<dbReference type="Proteomes" id="UP000028828">
    <property type="component" value="Unassembled WGS sequence"/>
</dbReference>
<evidence type="ECO:0000313" key="6">
    <source>
        <dbReference type="Proteomes" id="UP000028828"/>
    </source>
</evidence>
<protein>
    <submittedName>
        <fullName evidence="5">Family UPF0007 protein</fullName>
    </submittedName>
</protein>
<keyword evidence="3" id="KW-0548">Nucleotidyltransferase</keyword>
<gene>
    <name evidence="5" type="ORF">TGP89_306260</name>
</gene>
<dbReference type="PROSITE" id="PS01295">
    <property type="entry name" value="ISPD"/>
    <property type="match status" value="1"/>
</dbReference>
<evidence type="ECO:0000256" key="2">
    <source>
        <dbReference type="ARBA" id="ARBA00022679"/>
    </source>
</evidence>
<dbReference type="OrthoDB" id="414267at2759"/>
<feature type="compositionally biased region" description="Basic and acidic residues" evidence="4">
    <location>
        <begin position="328"/>
        <end position="345"/>
    </location>
</feature>
<dbReference type="Pfam" id="PF01128">
    <property type="entry name" value="IspD"/>
    <property type="match status" value="1"/>
</dbReference>
<dbReference type="Gene3D" id="3.90.550.10">
    <property type="entry name" value="Spore Coat Polysaccharide Biosynthesis Protein SpsA, Chain A"/>
    <property type="match status" value="1"/>
</dbReference>